<feature type="region of interest" description="Disordered" evidence="2">
    <location>
        <begin position="67"/>
        <end position="87"/>
    </location>
</feature>
<feature type="coiled-coil region" evidence="1">
    <location>
        <begin position="211"/>
        <end position="259"/>
    </location>
</feature>
<sequence>MQNEENVKPKKNSPAYQRLVQQDVIDTIENTEFFQKDIYDKLEQYDFLTKQSNKEIEDNLKRQKELEEQLKNFKEPESQEKQENINDDTIQKEDPLRAKKLIEDELKTLKNKEKDLRNRVEEAKAEVTEALSNAIKAKDIGELLRALVKAFNAYIAQRNLNGKLKDELAEKKLRQQELKNIKKFHQIAKDISSLSNNEENKNFLREMCLKVVNARNDAKNHKQSLENAKEYYKKFENLLSGYEMKNEKAQKNARESIEKLFKEVKEKCPEYRGVYKNQFRKIDTFLNPEKIQKQELAKQRLNKVKKANAFKNQAQMAI</sequence>
<evidence type="ECO:0000256" key="2">
    <source>
        <dbReference type="SAM" id="MobiDB-lite"/>
    </source>
</evidence>
<protein>
    <submittedName>
        <fullName evidence="3">Uncharacterized protein</fullName>
    </submittedName>
</protein>
<evidence type="ECO:0000313" key="4">
    <source>
        <dbReference type="Proteomes" id="UP000254161"/>
    </source>
</evidence>
<organism evidence="3 4">
    <name type="scientific">Campylobacter upsaliensis</name>
    <dbReference type="NCBI Taxonomy" id="28080"/>
    <lineage>
        <taxon>Bacteria</taxon>
        <taxon>Pseudomonadati</taxon>
        <taxon>Campylobacterota</taxon>
        <taxon>Epsilonproteobacteria</taxon>
        <taxon>Campylobacterales</taxon>
        <taxon>Campylobacteraceae</taxon>
        <taxon>Campylobacter</taxon>
    </lineage>
</organism>
<keyword evidence="1" id="KW-0175">Coiled coil</keyword>
<proteinExistence type="predicted"/>
<evidence type="ECO:0000256" key="1">
    <source>
        <dbReference type="SAM" id="Coils"/>
    </source>
</evidence>
<dbReference type="EMBL" id="UFUZ01000001">
    <property type="protein sequence ID" value="SUX26223.1"/>
    <property type="molecule type" value="Genomic_DNA"/>
</dbReference>
<accession>A0A381EH38</accession>
<dbReference type="AlphaFoldDB" id="A0A381EH38"/>
<reference evidence="3 4" key="1">
    <citation type="submission" date="2018-06" db="EMBL/GenBank/DDBJ databases">
        <authorList>
            <consortium name="Pathogen Informatics"/>
            <person name="Doyle S."/>
        </authorList>
    </citation>
    <scope>NUCLEOTIDE SEQUENCE [LARGE SCALE GENOMIC DNA]</scope>
    <source>
        <strain evidence="3 4">NCTC12264</strain>
    </source>
</reference>
<dbReference type="Proteomes" id="UP000254161">
    <property type="component" value="Unassembled WGS sequence"/>
</dbReference>
<dbReference type="RefSeq" id="WP_115629156.1">
    <property type="nucleotide sequence ID" value="NZ_JANKIR010000025.1"/>
</dbReference>
<evidence type="ECO:0000313" key="3">
    <source>
        <dbReference type="EMBL" id="SUX26223.1"/>
    </source>
</evidence>
<feature type="coiled-coil region" evidence="1">
    <location>
        <begin position="99"/>
        <end position="133"/>
    </location>
</feature>
<gene>
    <name evidence="3" type="ORF">NCTC12264_00444</name>
</gene>
<name>A0A381EH38_CAMUP</name>